<proteinExistence type="predicted"/>
<organism evidence="1 2">
    <name type="scientific">Streptomyces silvensis</name>
    <dbReference type="NCBI Taxonomy" id="1765722"/>
    <lineage>
        <taxon>Bacteria</taxon>
        <taxon>Bacillati</taxon>
        <taxon>Actinomycetota</taxon>
        <taxon>Actinomycetes</taxon>
        <taxon>Kitasatosporales</taxon>
        <taxon>Streptomycetaceae</taxon>
        <taxon>Streptomyces</taxon>
    </lineage>
</organism>
<dbReference type="InterPro" id="IPR015943">
    <property type="entry name" value="WD40/YVTN_repeat-like_dom_sf"/>
</dbReference>
<dbReference type="SUPFAM" id="SSF50978">
    <property type="entry name" value="WD40 repeat-like"/>
    <property type="match status" value="1"/>
</dbReference>
<dbReference type="AlphaFoldDB" id="A0A0W7WQJ1"/>
<sequence length="147" mass="15534">MVGTRRGALVWDLQAQREVAKLPVRDQRSDTWALTLLHSGATTLLAAATREGIHIWDTAGWAPQTRITTPWTKSLAAVALTPTHQLLASGSGHAVHLWDPASGELLHSLITAAPVDTIVSATENESVFIAIGGPAGLAVLRVNLPAL</sequence>
<dbReference type="Proteomes" id="UP000054804">
    <property type="component" value="Unassembled WGS sequence"/>
</dbReference>
<comment type="caution">
    <text evidence="1">The sequence shown here is derived from an EMBL/GenBank/DDBJ whole genome shotgun (WGS) entry which is preliminary data.</text>
</comment>
<dbReference type="InterPro" id="IPR036322">
    <property type="entry name" value="WD40_repeat_dom_sf"/>
</dbReference>
<reference evidence="1 2" key="1">
    <citation type="submission" date="2015-12" db="EMBL/GenBank/DDBJ databases">
        <title>Draft genome sequence of Streptomyces silvensis ATCC 53525, a producer of novel hormone antagonists.</title>
        <authorList>
            <person name="Johnston C.W."/>
            <person name="Li Y."/>
            <person name="Magarvey N.A."/>
        </authorList>
    </citation>
    <scope>NUCLEOTIDE SEQUENCE [LARGE SCALE GENOMIC DNA]</scope>
    <source>
        <strain evidence="1 2">ATCC 53525</strain>
    </source>
</reference>
<dbReference type="Gene3D" id="2.130.10.10">
    <property type="entry name" value="YVTN repeat-like/Quinoprotein amine dehydrogenase"/>
    <property type="match status" value="1"/>
</dbReference>
<gene>
    <name evidence="1" type="ORF">AT728_39945</name>
</gene>
<name>A0A0W7WQJ1_9ACTN</name>
<dbReference type="EMBL" id="LOCL01000085">
    <property type="protein sequence ID" value="KUF12882.1"/>
    <property type="molecule type" value="Genomic_DNA"/>
</dbReference>
<evidence type="ECO:0000313" key="1">
    <source>
        <dbReference type="EMBL" id="KUF12882.1"/>
    </source>
</evidence>
<keyword evidence="2" id="KW-1185">Reference proteome</keyword>
<evidence type="ECO:0000313" key="2">
    <source>
        <dbReference type="Proteomes" id="UP000054804"/>
    </source>
</evidence>
<accession>A0A0W7WQJ1</accession>
<protein>
    <submittedName>
        <fullName evidence="1">Uncharacterized protein</fullName>
    </submittedName>
</protein>